<dbReference type="InParanoid" id="E3KJL9"/>
<dbReference type="HOGENOM" id="CLU_1759718_0_0_1"/>
<evidence type="ECO:0000313" key="2">
    <source>
        <dbReference type="Proteomes" id="UP000008783"/>
    </source>
</evidence>
<dbReference type="VEuPathDB" id="FungiDB:PGTG_10214"/>
<dbReference type="GeneID" id="10546004"/>
<protein>
    <submittedName>
        <fullName evidence="1">Uncharacterized protein</fullName>
    </submittedName>
</protein>
<sequence length="148" mass="16805">MVWVDERVLLFLSGEVGCWLLVVVVCSEMVNSQTLSLELKCGQEEQKVDEGRGKGGRPKKETGARATLHPEYPHHSVAVSDLICIPPFWSFKRHLLRNHPHPLWCNLRVTLDRGRGFLPWDGGDDLFNLGLLFFKPASKSHYATLQQN</sequence>
<proteinExistence type="predicted"/>
<name>E3KJL9_PUCGT</name>
<accession>E3KJL9</accession>
<gene>
    <name evidence="1" type="ORF">PGTG_10214</name>
</gene>
<dbReference type="EMBL" id="DS178290">
    <property type="protein sequence ID" value="EFP84494.1"/>
    <property type="molecule type" value="Genomic_DNA"/>
</dbReference>
<dbReference type="Proteomes" id="UP000008783">
    <property type="component" value="Unassembled WGS sequence"/>
</dbReference>
<dbReference type="AlphaFoldDB" id="E3KJL9"/>
<reference key="1">
    <citation type="submission" date="2007-01" db="EMBL/GenBank/DDBJ databases">
        <title>The Genome Sequence of Puccinia graminis f. sp. tritici Strain CRL 75-36-700-3.</title>
        <authorList>
            <consortium name="The Broad Institute Genome Sequencing Platform"/>
            <person name="Birren B."/>
            <person name="Lander E."/>
            <person name="Galagan J."/>
            <person name="Nusbaum C."/>
            <person name="Devon K."/>
            <person name="Cuomo C."/>
            <person name="Jaffe D."/>
            <person name="Butler J."/>
            <person name="Alvarez P."/>
            <person name="Gnerre S."/>
            <person name="Grabherr M."/>
            <person name="Mauceli E."/>
            <person name="Brockman W."/>
            <person name="Young S."/>
            <person name="LaButti K."/>
            <person name="Sykes S."/>
            <person name="DeCaprio D."/>
            <person name="Crawford M."/>
            <person name="Koehrsen M."/>
            <person name="Engels R."/>
            <person name="Montgomery P."/>
            <person name="Pearson M."/>
            <person name="Howarth C."/>
            <person name="Larson L."/>
            <person name="White J."/>
            <person name="Zeng Q."/>
            <person name="Kodira C."/>
            <person name="Yandava C."/>
            <person name="Alvarado L."/>
            <person name="O'Leary S."/>
            <person name="Szabo L."/>
            <person name="Dean R."/>
            <person name="Schein J."/>
        </authorList>
    </citation>
    <scope>NUCLEOTIDE SEQUENCE</scope>
    <source>
        <strain>CRL 75-36-700-3</strain>
    </source>
</reference>
<dbReference type="KEGG" id="pgr:PGTG_10214"/>
<keyword evidence="2" id="KW-1185">Reference proteome</keyword>
<organism evidence="1 2">
    <name type="scientific">Puccinia graminis f. sp. tritici (strain CRL 75-36-700-3 / race SCCL)</name>
    <name type="common">Black stem rust fungus</name>
    <dbReference type="NCBI Taxonomy" id="418459"/>
    <lineage>
        <taxon>Eukaryota</taxon>
        <taxon>Fungi</taxon>
        <taxon>Dikarya</taxon>
        <taxon>Basidiomycota</taxon>
        <taxon>Pucciniomycotina</taxon>
        <taxon>Pucciniomycetes</taxon>
        <taxon>Pucciniales</taxon>
        <taxon>Pucciniaceae</taxon>
        <taxon>Puccinia</taxon>
    </lineage>
</organism>
<dbReference type="RefSeq" id="XP_003328913.1">
    <property type="nucleotide sequence ID" value="XM_003328865.1"/>
</dbReference>
<evidence type="ECO:0000313" key="1">
    <source>
        <dbReference type="EMBL" id="EFP84494.1"/>
    </source>
</evidence>
<reference evidence="2" key="2">
    <citation type="journal article" date="2011" name="Proc. Natl. Acad. Sci. U.S.A.">
        <title>Obligate biotrophy features unraveled by the genomic analysis of rust fungi.</title>
        <authorList>
            <person name="Duplessis S."/>
            <person name="Cuomo C.A."/>
            <person name="Lin Y.-C."/>
            <person name="Aerts A."/>
            <person name="Tisserant E."/>
            <person name="Veneault-Fourrey C."/>
            <person name="Joly D.L."/>
            <person name="Hacquard S."/>
            <person name="Amselem J."/>
            <person name="Cantarel B.L."/>
            <person name="Chiu R."/>
            <person name="Coutinho P.M."/>
            <person name="Feau N."/>
            <person name="Field M."/>
            <person name="Frey P."/>
            <person name="Gelhaye E."/>
            <person name="Goldberg J."/>
            <person name="Grabherr M.G."/>
            <person name="Kodira C.D."/>
            <person name="Kohler A."/>
            <person name="Kuees U."/>
            <person name="Lindquist E.A."/>
            <person name="Lucas S.M."/>
            <person name="Mago R."/>
            <person name="Mauceli E."/>
            <person name="Morin E."/>
            <person name="Murat C."/>
            <person name="Pangilinan J.L."/>
            <person name="Park R."/>
            <person name="Pearson M."/>
            <person name="Quesneville H."/>
            <person name="Rouhier N."/>
            <person name="Sakthikumar S."/>
            <person name="Salamov A.A."/>
            <person name="Schmutz J."/>
            <person name="Selles B."/>
            <person name="Shapiro H."/>
            <person name="Tanguay P."/>
            <person name="Tuskan G.A."/>
            <person name="Henrissat B."/>
            <person name="Van de Peer Y."/>
            <person name="Rouze P."/>
            <person name="Ellis J.G."/>
            <person name="Dodds P.N."/>
            <person name="Schein J.E."/>
            <person name="Zhong S."/>
            <person name="Hamelin R.C."/>
            <person name="Grigoriev I.V."/>
            <person name="Szabo L.J."/>
            <person name="Martin F."/>
        </authorList>
    </citation>
    <scope>NUCLEOTIDE SEQUENCE [LARGE SCALE GENOMIC DNA]</scope>
    <source>
        <strain evidence="2">CRL 75-36-700-3 / race SCCL</strain>
    </source>
</reference>